<proteinExistence type="predicted"/>
<dbReference type="AlphaFoldDB" id="T1HB37"/>
<dbReference type="InParanoid" id="T1HB37"/>
<dbReference type="EMBL" id="ACPB03005817">
    <property type="status" value="NOT_ANNOTATED_CDS"/>
    <property type="molecule type" value="Genomic_DNA"/>
</dbReference>
<name>T1HB37_RHOPR</name>
<feature type="region of interest" description="Disordered" evidence="1">
    <location>
        <begin position="120"/>
        <end position="165"/>
    </location>
</feature>
<dbReference type="HOGENOM" id="CLU_1612869_0_0_1"/>
<keyword evidence="3" id="KW-1185">Reference proteome</keyword>
<dbReference type="eggNOG" id="KOG1156">
    <property type="taxonomic scope" value="Eukaryota"/>
</dbReference>
<reference evidence="2" key="1">
    <citation type="submission" date="2015-05" db="UniProtKB">
        <authorList>
            <consortium name="EnsemblMetazoa"/>
        </authorList>
    </citation>
    <scope>IDENTIFICATION</scope>
</reference>
<dbReference type="Proteomes" id="UP000015103">
    <property type="component" value="Unassembled WGS sequence"/>
</dbReference>
<evidence type="ECO:0000256" key="1">
    <source>
        <dbReference type="SAM" id="MobiDB-lite"/>
    </source>
</evidence>
<protein>
    <submittedName>
        <fullName evidence="2">Uncharacterized protein</fullName>
    </submittedName>
</protein>
<dbReference type="STRING" id="13249.T1HB37"/>
<evidence type="ECO:0000313" key="3">
    <source>
        <dbReference type="Proteomes" id="UP000015103"/>
    </source>
</evidence>
<feature type="compositionally biased region" description="Basic and acidic residues" evidence="1">
    <location>
        <begin position="151"/>
        <end position="165"/>
    </location>
</feature>
<accession>T1HB37</accession>
<sequence>MEPIIRERTPEQINNDYLENHRHNLPSLLQAARVMYKLDRSTQKEAIKIATNLTDGLDGITWQNCAEVIAAMRDGDFGQCENEIESYRAKCYKRFPRAVAFFPKGKLGKATTAAYATTGNKDSEIEETGSEELSNISSPVTKKVDAEEEFQEKAGPKEIDDYFFN</sequence>
<feature type="compositionally biased region" description="Polar residues" evidence="1">
    <location>
        <begin position="131"/>
        <end position="140"/>
    </location>
</feature>
<dbReference type="VEuPathDB" id="VectorBase:RPRC001243"/>
<organism evidence="2 3">
    <name type="scientific">Rhodnius prolixus</name>
    <name type="common">Triatomid bug</name>
    <dbReference type="NCBI Taxonomy" id="13249"/>
    <lineage>
        <taxon>Eukaryota</taxon>
        <taxon>Metazoa</taxon>
        <taxon>Ecdysozoa</taxon>
        <taxon>Arthropoda</taxon>
        <taxon>Hexapoda</taxon>
        <taxon>Insecta</taxon>
        <taxon>Pterygota</taxon>
        <taxon>Neoptera</taxon>
        <taxon>Paraneoptera</taxon>
        <taxon>Hemiptera</taxon>
        <taxon>Heteroptera</taxon>
        <taxon>Panheteroptera</taxon>
        <taxon>Cimicomorpha</taxon>
        <taxon>Reduviidae</taxon>
        <taxon>Triatominae</taxon>
        <taxon>Rhodnius</taxon>
    </lineage>
</organism>
<evidence type="ECO:0000313" key="2">
    <source>
        <dbReference type="EnsemblMetazoa" id="RPRC001243-PA"/>
    </source>
</evidence>
<dbReference type="EnsemblMetazoa" id="RPRC001243-RA">
    <property type="protein sequence ID" value="RPRC001243-PA"/>
    <property type="gene ID" value="RPRC001243"/>
</dbReference>